<dbReference type="RefSeq" id="WP_176978157.1">
    <property type="nucleotide sequence ID" value="NZ_JABZEO010000023.1"/>
</dbReference>
<reference evidence="1 2" key="1">
    <citation type="submission" date="2020-06" db="EMBL/GenBank/DDBJ databases">
        <title>Whole-genome sequence of Allochromatium humboldtianum DSM 21881, type strain.</title>
        <authorList>
            <person name="Kyndt J.A."/>
            <person name="Meyer T.E."/>
        </authorList>
    </citation>
    <scope>NUCLEOTIDE SEQUENCE [LARGE SCALE GENOMIC DNA]</scope>
    <source>
        <strain evidence="1 2">DSM 21881</strain>
    </source>
</reference>
<evidence type="ECO:0000313" key="1">
    <source>
        <dbReference type="EMBL" id="NVZ11459.1"/>
    </source>
</evidence>
<accession>A0A850R9P5</accession>
<organism evidence="1 2">
    <name type="scientific">Allochromatium humboldtianum</name>
    <dbReference type="NCBI Taxonomy" id="504901"/>
    <lineage>
        <taxon>Bacteria</taxon>
        <taxon>Pseudomonadati</taxon>
        <taxon>Pseudomonadota</taxon>
        <taxon>Gammaproteobacteria</taxon>
        <taxon>Chromatiales</taxon>
        <taxon>Chromatiaceae</taxon>
        <taxon>Allochromatium</taxon>
    </lineage>
</organism>
<dbReference type="EMBL" id="JABZEO010000023">
    <property type="protein sequence ID" value="NVZ11459.1"/>
    <property type="molecule type" value="Genomic_DNA"/>
</dbReference>
<name>A0A850R9P5_9GAMM</name>
<sequence>MTNPTARESLSRRIAEAVLHPLDHPTDIASESLAIVTGLADLLACHADQGAFHGHSIDPAQIRSAAAAIHRECRLLGALVEHIAEEARTLRRLTEAGMEVQS</sequence>
<keyword evidence="2" id="KW-1185">Reference proteome</keyword>
<evidence type="ECO:0000313" key="2">
    <source>
        <dbReference type="Proteomes" id="UP000592294"/>
    </source>
</evidence>
<comment type="caution">
    <text evidence="1">The sequence shown here is derived from an EMBL/GenBank/DDBJ whole genome shotgun (WGS) entry which is preliminary data.</text>
</comment>
<gene>
    <name evidence="1" type="ORF">HW932_19600</name>
</gene>
<proteinExistence type="predicted"/>
<dbReference type="AlphaFoldDB" id="A0A850R9P5"/>
<protein>
    <submittedName>
        <fullName evidence="1">Uncharacterized protein</fullName>
    </submittedName>
</protein>
<dbReference type="Proteomes" id="UP000592294">
    <property type="component" value="Unassembled WGS sequence"/>
</dbReference>